<feature type="domain" description="Type I restriction modification DNA specificity" evidence="4">
    <location>
        <begin position="210"/>
        <end position="359"/>
    </location>
</feature>
<evidence type="ECO:0000256" key="2">
    <source>
        <dbReference type="ARBA" id="ARBA00022747"/>
    </source>
</evidence>
<sequence>MSFRSGAIKDYALGIYDGPHATPKESDDGHIFLGIKNVTPDGRLDFSDIKYVSDQEFPRWTKRVTPTAGDVVFSYEATLHRYGVIPEGFDGCLGRRMGLVRPDPKKLLSRYLHFYFLSPGWKSYADTKVIVGATVNRLPIKDFPDFEVKFPPLEVQQRVVDVLGAYDDLIENNRRRIALLEESARLLYKEWFIHLRFPGHEQVKVVDGVPEGWKKGIISDFFDSTSGGTPSRKVPEYYTGDINWVKTQELNELFILEADEKITEEAISKSAAKLFPVGTLLVAIYGGTNIGRTGLLAAPSASNQACVAFFPRRRLEDNLFLQKWVQEHREYLIGLSQGAAQTNISQQTLKALDFIMPKHSMLDEFIDYILPIYDQIKNIVAQNRKLAEARDLLLPRLMNGEIEV</sequence>
<dbReference type="Gene3D" id="1.10.287.1120">
    <property type="entry name" value="Bipartite methylase S protein"/>
    <property type="match status" value="1"/>
</dbReference>
<protein>
    <recommendedName>
        <fullName evidence="4">Type I restriction modification DNA specificity domain-containing protein</fullName>
    </recommendedName>
</protein>
<dbReference type="GO" id="GO:0009307">
    <property type="term" value="P:DNA restriction-modification system"/>
    <property type="evidence" value="ECO:0007669"/>
    <property type="project" value="UniProtKB-KW"/>
</dbReference>
<name>A0A6C2UDA7_PONDE</name>
<dbReference type="EMBL" id="CAAHFG010000004">
    <property type="protein sequence ID" value="VGO17196.1"/>
    <property type="molecule type" value="Genomic_DNA"/>
</dbReference>
<dbReference type="PANTHER" id="PTHR30408">
    <property type="entry name" value="TYPE-1 RESTRICTION ENZYME ECOKI SPECIFICITY PROTEIN"/>
    <property type="match status" value="1"/>
</dbReference>
<evidence type="ECO:0000313" key="5">
    <source>
        <dbReference type="EMBL" id="VGO17196.1"/>
    </source>
</evidence>
<proteinExistence type="inferred from homology"/>
<dbReference type="SUPFAM" id="SSF116734">
    <property type="entry name" value="DNA methylase specificity domain"/>
    <property type="match status" value="2"/>
</dbReference>
<dbReference type="AlphaFoldDB" id="A0A6C2UDA7"/>
<dbReference type="CDD" id="cd17246">
    <property type="entry name" value="RMtype1_S_SonII-TRD2-CR2_like"/>
    <property type="match status" value="1"/>
</dbReference>
<evidence type="ECO:0000313" key="6">
    <source>
        <dbReference type="Proteomes" id="UP000366872"/>
    </source>
</evidence>
<dbReference type="PANTHER" id="PTHR30408:SF13">
    <property type="entry name" value="TYPE I RESTRICTION ENZYME HINDI SPECIFICITY SUBUNIT"/>
    <property type="match status" value="1"/>
</dbReference>
<dbReference type="Gene3D" id="3.90.220.20">
    <property type="entry name" value="DNA methylase specificity domains"/>
    <property type="match status" value="2"/>
</dbReference>
<keyword evidence="2" id="KW-0680">Restriction system</keyword>
<dbReference type="InterPro" id="IPR000055">
    <property type="entry name" value="Restrct_endonuc_typeI_TRD"/>
</dbReference>
<dbReference type="InterPro" id="IPR052021">
    <property type="entry name" value="Type-I_RS_S_subunit"/>
</dbReference>
<organism evidence="5 6">
    <name type="scientific">Pontiella desulfatans</name>
    <dbReference type="NCBI Taxonomy" id="2750659"/>
    <lineage>
        <taxon>Bacteria</taxon>
        <taxon>Pseudomonadati</taxon>
        <taxon>Kiritimatiellota</taxon>
        <taxon>Kiritimatiellia</taxon>
        <taxon>Kiritimatiellales</taxon>
        <taxon>Pontiellaceae</taxon>
        <taxon>Pontiella</taxon>
    </lineage>
</organism>
<accession>A0A6C2UDA7</accession>
<evidence type="ECO:0000256" key="1">
    <source>
        <dbReference type="ARBA" id="ARBA00010923"/>
    </source>
</evidence>
<evidence type="ECO:0000256" key="3">
    <source>
        <dbReference type="ARBA" id="ARBA00023125"/>
    </source>
</evidence>
<comment type="similarity">
    <text evidence="1">Belongs to the type-I restriction system S methylase family.</text>
</comment>
<keyword evidence="6" id="KW-1185">Reference proteome</keyword>
<dbReference type="Proteomes" id="UP000366872">
    <property type="component" value="Unassembled WGS sequence"/>
</dbReference>
<dbReference type="RefSeq" id="WP_136082685.1">
    <property type="nucleotide sequence ID" value="NZ_CAAHFG010000004.1"/>
</dbReference>
<evidence type="ECO:0000259" key="4">
    <source>
        <dbReference type="Pfam" id="PF01420"/>
    </source>
</evidence>
<dbReference type="Pfam" id="PF01420">
    <property type="entry name" value="Methylase_S"/>
    <property type="match status" value="2"/>
</dbReference>
<feature type="domain" description="Type I restriction modification DNA specificity" evidence="4">
    <location>
        <begin position="64"/>
        <end position="181"/>
    </location>
</feature>
<dbReference type="InterPro" id="IPR044946">
    <property type="entry name" value="Restrct_endonuc_typeI_TRD_sf"/>
</dbReference>
<dbReference type="GO" id="GO:0003677">
    <property type="term" value="F:DNA binding"/>
    <property type="evidence" value="ECO:0007669"/>
    <property type="project" value="UniProtKB-KW"/>
</dbReference>
<reference evidence="5 6" key="1">
    <citation type="submission" date="2019-04" db="EMBL/GenBank/DDBJ databases">
        <authorList>
            <person name="Van Vliet M D."/>
        </authorList>
    </citation>
    <scope>NUCLEOTIDE SEQUENCE [LARGE SCALE GENOMIC DNA]</scope>
    <source>
        <strain evidence="5 6">F1</strain>
    </source>
</reference>
<gene>
    <name evidence="5" type="ORF">PDESU_05792</name>
</gene>
<keyword evidence="3" id="KW-0238">DNA-binding</keyword>